<reference evidence="4 5" key="1">
    <citation type="journal article" date="2014" name="Nature">
        <title>Sequential evolution of bacterial morphology by co-option of a developmental regulator.</title>
        <authorList>
            <person name="Jiang C."/>
            <person name="Brown P.J."/>
            <person name="Ducret A."/>
            <person name="Brun Y.V."/>
        </authorList>
    </citation>
    <scope>NUCLEOTIDE SEQUENCE [LARGE SCALE GENOMIC DNA]</scope>
    <source>
        <strain evidence="4 5">DSM 16100</strain>
    </source>
</reference>
<evidence type="ECO:0000256" key="2">
    <source>
        <dbReference type="SAM" id="SignalP"/>
    </source>
</evidence>
<dbReference type="InterPro" id="IPR016047">
    <property type="entry name" value="M23ase_b-sheet_dom"/>
</dbReference>
<dbReference type="Gene3D" id="2.70.70.10">
    <property type="entry name" value="Glucose Permease (Domain IIA)"/>
    <property type="match status" value="1"/>
</dbReference>
<proteinExistence type="predicted"/>
<dbReference type="SUPFAM" id="SSF51261">
    <property type="entry name" value="Duplicated hybrid motif"/>
    <property type="match status" value="1"/>
</dbReference>
<dbReference type="AlphaFoldDB" id="V4RRX4"/>
<feature type="compositionally biased region" description="Low complexity" evidence="1">
    <location>
        <begin position="35"/>
        <end position="61"/>
    </location>
</feature>
<dbReference type="Pfam" id="PF01551">
    <property type="entry name" value="Peptidase_M23"/>
    <property type="match status" value="1"/>
</dbReference>
<dbReference type="eggNOG" id="COG0739">
    <property type="taxonomic scope" value="Bacteria"/>
</dbReference>
<dbReference type="Proteomes" id="UP000017837">
    <property type="component" value="Unassembled WGS sequence"/>
</dbReference>
<evidence type="ECO:0000313" key="5">
    <source>
        <dbReference type="Proteomes" id="UP000017837"/>
    </source>
</evidence>
<gene>
    <name evidence="4" type="ORF">ABENE_04465</name>
</gene>
<sequence length="300" mass="31642">MIMRRHPINVAIFLAAMLFGMNACDSKPPVDGGDASASASESESADSLESAEASDAASEVASESASEVAMVDFPHGAATALVAGSGSGYTDVSNWAPGICFPMAQTPVYANSQVYSPGGDHYPTTTASNHGVQCDPVNYAYPWKDNFCEARGWNNPVCASGQGHQGQDIRPATCKANMYWAVAAEDGVVTQVGSYTVAVTGNGAPHRIYRYLHMQKSSVKVTVGDAVKRGQKLGLVSNNLGVSNGVQQYTTIHLHFEVRIAQAEQLADGTQLTANAFVPPYTALVDAYQRKLAGDCPTVE</sequence>
<protein>
    <recommendedName>
        <fullName evidence="3">M23ase beta-sheet core domain-containing protein</fullName>
    </recommendedName>
</protein>
<feature type="signal peptide" evidence="2">
    <location>
        <begin position="1"/>
        <end position="23"/>
    </location>
</feature>
<feature type="region of interest" description="Disordered" evidence="1">
    <location>
        <begin position="29"/>
        <end position="61"/>
    </location>
</feature>
<accession>V4RRX4</accession>
<evidence type="ECO:0000313" key="4">
    <source>
        <dbReference type="EMBL" id="ESQ93948.1"/>
    </source>
</evidence>
<dbReference type="PANTHER" id="PTHR21666">
    <property type="entry name" value="PEPTIDASE-RELATED"/>
    <property type="match status" value="1"/>
</dbReference>
<feature type="domain" description="M23ase beta-sheet core" evidence="3">
    <location>
        <begin position="163"/>
        <end position="262"/>
    </location>
</feature>
<name>V4RRX4_9CAUL</name>
<dbReference type="CDD" id="cd12797">
    <property type="entry name" value="M23_peptidase"/>
    <property type="match status" value="1"/>
</dbReference>
<dbReference type="PATRIC" id="fig|1121022.4.peg.887"/>
<keyword evidence="5" id="KW-1185">Reference proteome</keyword>
<dbReference type="PANTHER" id="PTHR21666:SF270">
    <property type="entry name" value="MUREIN HYDROLASE ACTIVATOR ENVC"/>
    <property type="match status" value="1"/>
</dbReference>
<dbReference type="STRING" id="1121022.GCA_000376105_00200"/>
<dbReference type="EMBL" id="AWGB01000006">
    <property type="protein sequence ID" value="ESQ93948.1"/>
    <property type="molecule type" value="Genomic_DNA"/>
</dbReference>
<feature type="chain" id="PRO_5004726859" description="M23ase beta-sheet core domain-containing protein" evidence="2">
    <location>
        <begin position="24"/>
        <end position="300"/>
    </location>
</feature>
<dbReference type="InterPro" id="IPR050570">
    <property type="entry name" value="Cell_wall_metabolism_enzyme"/>
</dbReference>
<organism evidence="4 5">
    <name type="scientific">Asticcacaulis benevestitus DSM 16100 = ATCC BAA-896</name>
    <dbReference type="NCBI Taxonomy" id="1121022"/>
    <lineage>
        <taxon>Bacteria</taxon>
        <taxon>Pseudomonadati</taxon>
        <taxon>Pseudomonadota</taxon>
        <taxon>Alphaproteobacteria</taxon>
        <taxon>Caulobacterales</taxon>
        <taxon>Caulobacteraceae</taxon>
        <taxon>Asticcacaulis</taxon>
    </lineage>
</organism>
<evidence type="ECO:0000256" key="1">
    <source>
        <dbReference type="SAM" id="MobiDB-lite"/>
    </source>
</evidence>
<evidence type="ECO:0000259" key="3">
    <source>
        <dbReference type="Pfam" id="PF01551"/>
    </source>
</evidence>
<dbReference type="GO" id="GO:0004222">
    <property type="term" value="F:metalloendopeptidase activity"/>
    <property type="evidence" value="ECO:0007669"/>
    <property type="project" value="TreeGrafter"/>
</dbReference>
<keyword evidence="2" id="KW-0732">Signal</keyword>
<comment type="caution">
    <text evidence="4">The sequence shown here is derived from an EMBL/GenBank/DDBJ whole genome shotgun (WGS) entry which is preliminary data.</text>
</comment>
<dbReference type="InterPro" id="IPR011055">
    <property type="entry name" value="Dup_hybrid_motif"/>
</dbReference>